<dbReference type="GO" id="GO:0003676">
    <property type="term" value="F:nucleic acid binding"/>
    <property type="evidence" value="ECO:0007669"/>
    <property type="project" value="InterPro"/>
</dbReference>
<evidence type="ECO:0000256" key="2">
    <source>
        <dbReference type="ARBA" id="ARBA00022741"/>
    </source>
</evidence>
<dbReference type="PANTHER" id="PTHR47960">
    <property type="entry name" value="DEAD-BOX ATP-DEPENDENT RNA HELICASE 50"/>
    <property type="match status" value="1"/>
</dbReference>
<dbReference type="SMART" id="SM00487">
    <property type="entry name" value="DEXDc"/>
    <property type="match status" value="1"/>
</dbReference>
<dbReference type="PROSITE" id="PS51194">
    <property type="entry name" value="HELICASE_CTER"/>
    <property type="match status" value="1"/>
</dbReference>
<dbReference type="InterPro" id="IPR001650">
    <property type="entry name" value="Helicase_C-like"/>
</dbReference>
<evidence type="ECO:0000256" key="5">
    <source>
        <dbReference type="ARBA" id="ARBA00022840"/>
    </source>
</evidence>
<proteinExistence type="predicted"/>
<keyword evidence="11" id="KW-1185">Reference proteome</keyword>
<dbReference type="CDD" id="cd18787">
    <property type="entry name" value="SF2_C_DEAD"/>
    <property type="match status" value="1"/>
</dbReference>
<dbReference type="AlphaFoldDB" id="A0A9W6SV00"/>
<feature type="compositionally biased region" description="Basic and acidic residues" evidence="7">
    <location>
        <begin position="40"/>
        <end position="49"/>
    </location>
</feature>
<dbReference type="InterPro" id="IPR014001">
    <property type="entry name" value="Helicase_ATP-bd"/>
</dbReference>
<name>A0A9W6SV00_CANBO</name>
<dbReference type="GO" id="GO:0016787">
    <property type="term" value="F:hydrolase activity"/>
    <property type="evidence" value="ECO:0007669"/>
    <property type="project" value="UniProtKB-KW"/>
</dbReference>
<reference evidence="10" key="1">
    <citation type="submission" date="2023-04" db="EMBL/GenBank/DDBJ databases">
        <title>Candida boidinii NBRC 10035.</title>
        <authorList>
            <person name="Ichikawa N."/>
            <person name="Sato H."/>
            <person name="Tonouchi N."/>
        </authorList>
    </citation>
    <scope>NUCLEOTIDE SEQUENCE</scope>
    <source>
        <strain evidence="10">NBRC 10035</strain>
    </source>
</reference>
<evidence type="ECO:0000313" key="11">
    <source>
        <dbReference type="Proteomes" id="UP001165120"/>
    </source>
</evidence>
<dbReference type="SUPFAM" id="SSF52540">
    <property type="entry name" value="P-loop containing nucleoside triphosphate hydrolases"/>
    <property type="match status" value="1"/>
</dbReference>
<comment type="catalytic activity">
    <reaction evidence="6">
        <text>ATP + H2O = ADP + phosphate + H(+)</text>
        <dbReference type="Rhea" id="RHEA:13065"/>
        <dbReference type="ChEBI" id="CHEBI:15377"/>
        <dbReference type="ChEBI" id="CHEBI:15378"/>
        <dbReference type="ChEBI" id="CHEBI:30616"/>
        <dbReference type="ChEBI" id="CHEBI:43474"/>
        <dbReference type="ChEBI" id="CHEBI:456216"/>
        <dbReference type="EC" id="3.6.4.13"/>
    </reaction>
</comment>
<dbReference type="Pfam" id="PF00271">
    <property type="entry name" value="Helicase_C"/>
    <property type="match status" value="1"/>
</dbReference>
<evidence type="ECO:0000256" key="7">
    <source>
        <dbReference type="SAM" id="MobiDB-lite"/>
    </source>
</evidence>
<sequence>MFSTSLRRWFPLQANSVRNYATRKKVPKFVRNQRLQFPSSKDKQYEYPKKTVSKGNSTKGNSTKGNSTKDPHTNPDSLPPYKFGSYAGLKLPDEEKRKGIQRLVSKITDFKELRINENVRNALIKELKNNTVLRSQNYISSTKKQKTDQELNGLIIRPTPIQAAAIKIIGGKKALSDEFQVFTLAAETGSGKTWAYLAPLLNNLYENRVADRLEQQAEYGGDINRKKAGIQSIVLVPTHELVDQVFQTLENVAGDLNLKPYKWDTNSNFKDFIEHFRVGIDILVTTPGKLLSLTKYDSISNPRMLLGSTRYCVVDEADTLMDSSWIEDTYGVARLMTALHHLVFVSATIPSEFNKTISKLFPKATAITTPSLHKLPKAIEFRVINASVAPYKGSKMKALAQALYAIHCDGTEMGYEKRVIVFVDNKLDCEKVAEKLQSKYNNDVRYISSEDSIEERKEKVREFVEPPKLLEDPSKPTLKVLVCTDLLSRGLNFTGIRNVILLDVPKSSVDLVHRAGRTGRMNQSGRVFLIMNDQDKSHVRGLPKVIRNGRRLA</sequence>
<evidence type="ECO:0000256" key="6">
    <source>
        <dbReference type="ARBA" id="ARBA00047984"/>
    </source>
</evidence>
<dbReference type="PROSITE" id="PS51192">
    <property type="entry name" value="HELICASE_ATP_BIND_1"/>
    <property type="match status" value="1"/>
</dbReference>
<accession>A0A9W6SV00</accession>
<evidence type="ECO:0000259" key="8">
    <source>
        <dbReference type="PROSITE" id="PS51192"/>
    </source>
</evidence>
<dbReference type="Gene3D" id="3.40.50.300">
    <property type="entry name" value="P-loop containing nucleotide triphosphate hydrolases"/>
    <property type="match status" value="2"/>
</dbReference>
<dbReference type="GO" id="GO:0003724">
    <property type="term" value="F:RNA helicase activity"/>
    <property type="evidence" value="ECO:0007669"/>
    <property type="project" value="UniProtKB-EC"/>
</dbReference>
<keyword evidence="2" id="KW-0547">Nucleotide-binding</keyword>
<dbReference type="Pfam" id="PF00270">
    <property type="entry name" value="DEAD"/>
    <property type="match status" value="1"/>
</dbReference>
<evidence type="ECO:0000256" key="1">
    <source>
        <dbReference type="ARBA" id="ARBA00012552"/>
    </source>
</evidence>
<feature type="domain" description="Helicase C-terminal" evidence="9">
    <location>
        <begin position="398"/>
        <end position="553"/>
    </location>
</feature>
<feature type="domain" description="Helicase ATP-binding" evidence="8">
    <location>
        <begin position="173"/>
        <end position="367"/>
    </location>
</feature>
<dbReference type="EMBL" id="BSXN01000122">
    <property type="protein sequence ID" value="GME67219.1"/>
    <property type="molecule type" value="Genomic_DNA"/>
</dbReference>
<comment type="caution">
    <text evidence="10">The sequence shown here is derived from an EMBL/GenBank/DDBJ whole genome shotgun (WGS) entry which is preliminary data.</text>
</comment>
<feature type="compositionally biased region" description="Polar residues" evidence="7">
    <location>
        <begin position="53"/>
        <end position="66"/>
    </location>
</feature>
<organism evidence="10 11">
    <name type="scientific">Candida boidinii</name>
    <name type="common">Yeast</name>
    <dbReference type="NCBI Taxonomy" id="5477"/>
    <lineage>
        <taxon>Eukaryota</taxon>
        <taxon>Fungi</taxon>
        <taxon>Dikarya</taxon>
        <taxon>Ascomycota</taxon>
        <taxon>Saccharomycotina</taxon>
        <taxon>Pichiomycetes</taxon>
        <taxon>Pichiales</taxon>
        <taxon>Pichiaceae</taxon>
        <taxon>Ogataea</taxon>
        <taxon>Ogataea/Candida clade</taxon>
    </lineage>
</organism>
<dbReference type="SMART" id="SM00490">
    <property type="entry name" value="HELICc"/>
    <property type="match status" value="1"/>
</dbReference>
<gene>
    <name evidence="10" type="ORF">Cboi02_000064800</name>
</gene>
<feature type="region of interest" description="Disordered" evidence="7">
    <location>
        <begin position="31"/>
        <end position="81"/>
    </location>
</feature>
<dbReference type="Proteomes" id="UP001165120">
    <property type="component" value="Unassembled WGS sequence"/>
</dbReference>
<keyword evidence="4" id="KW-0347">Helicase</keyword>
<evidence type="ECO:0000313" key="10">
    <source>
        <dbReference type="EMBL" id="GME67219.1"/>
    </source>
</evidence>
<keyword evidence="5" id="KW-0067">ATP-binding</keyword>
<evidence type="ECO:0000256" key="4">
    <source>
        <dbReference type="ARBA" id="ARBA00022806"/>
    </source>
</evidence>
<dbReference type="OrthoDB" id="10256233at2759"/>
<dbReference type="InterPro" id="IPR027417">
    <property type="entry name" value="P-loop_NTPase"/>
</dbReference>
<dbReference type="GO" id="GO:0005524">
    <property type="term" value="F:ATP binding"/>
    <property type="evidence" value="ECO:0007669"/>
    <property type="project" value="UniProtKB-KW"/>
</dbReference>
<protein>
    <recommendedName>
        <fullName evidence="1">RNA helicase</fullName>
        <ecNumber evidence="1">3.6.4.13</ecNumber>
    </recommendedName>
</protein>
<dbReference type="InterPro" id="IPR011545">
    <property type="entry name" value="DEAD/DEAH_box_helicase_dom"/>
</dbReference>
<evidence type="ECO:0000259" key="9">
    <source>
        <dbReference type="PROSITE" id="PS51194"/>
    </source>
</evidence>
<dbReference type="EC" id="3.6.4.13" evidence="1"/>
<evidence type="ECO:0000256" key="3">
    <source>
        <dbReference type="ARBA" id="ARBA00022801"/>
    </source>
</evidence>
<keyword evidence="3" id="KW-0378">Hydrolase</keyword>